<dbReference type="GO" id="GO:0016020">
    <property type="term" value="C:membrane"/>
    <property type="evidence" value="ECO:0007669"/>
    <property type="project" value="TreeGrafter"/>
</dbReference>
<keyword evidence="2" id="KW-0472">Membrane</keyword>
<evidence type="ECO:0000256" key="1">
    <source>
        <dbReference type="SAM" id="MobiDB-lite"/>
    </source>
</evidence>
<evidence type="ECO:0000313" key="3">
    <source>
        <dbReference type="EMBL" id="CAH1232241.1"/>
    </source>
</evidence>
<organism evidence="3 4">
    <name type="scientific">Branchiostoma lanceolatum</name>
    <name type="common">Common lancelet</name>
    <name type="synonym">Amphioxus lanceolatum</name>
    <dbReference type="NCBI Taxonomy" id="7740"/>
    <lineage>
        <taxon>Eukaryota</taxon>
        <taxon>Metazoa</taxon>
        <taxon>Chordata</taxon>
        <taxon>Cephalochordata</taxon>
        <taxon>Leptocardii</taxon>
        <taxon>Amphioxiformes</taxon>
        <taxon>Branchiostomatidae</taxon>
        <taxon>Branchiostoma</taxon>
    </lineage>
</organism>
<feature type="transmembrane region" description="Helical" evidence="2">
    <location>
        <begin position="175"/>
        <end position="194"/>
    </location>
</feature>
<accession>A0A8J9VZE7</accession>
<dbReference type="Proteomes" id="UP000838412">
    <property type="component" value="Chromosome 1"/>
</dbReference>
<feature type="transmembrane region" description="Helical" evidence="2">
    <location>
        <begin position="201"/>
        <end position="224"/>
    </location>
</feature>
<dbReference type="OrthoDB" id="419711at2759"/>
<keyword evidence="2" id="KW-1133">Transmembrane helix</keyword>
<dbReference type="Pfam" id="PF21534">
    <property type="entry name" value="Rost"/>
    <property type="match status" value="1"/>
</dbReference>
<feature type="region of interest" description="Disordered" evidence="1">
    <location>
        <begin position="94"/>
        <end position="118"/>
    </location>
</feature>
<dbReference type="PANTHER" id="PTHR12242:SF45">
    <property type="entry name" value="MARVEL DOMAIN-CONTAINING PROTEIN"/>
    <property type="match status" value="1"/>
</dbReference>
<proteinExistence type="predicted"/>
<feature type="compositionally biased region" description="Basic and acidic residues" evidence="1">
    <location>
        <begin position="94"/>
        <end position="105"/>
    </location>
</feature>
<evidence type="ECO:0000313" key="4">
    <source>
        <dbReference type="Proteomes" id="UP000838412"/>
    </source>
</evidence>
<sequence>MAGCSREFRWSSFLLNDEDPRAFYRSPWLVNQRIFVAYRVTLAVVLVAILVWDFLDGPYNKWHIYYTNWGFTLLTCHAVWAAIVCVIGYRHERSTNGSESDRSSSSDDDDGREPPELSHGYVEVPEVKSYDVNKLKDPLKWYHKVEWVLFNIATPLAFYLTTAYCGFLSSGTFKVISVFEHIMNTVLATLDLFICGIPVRLLHVLHVFLFGWIYAGFTIVYWAAGGTNAEGQPYVYWFVDYSSHPGRAACFIAGSALVGTSAIYLFVYGLYRLRVAMVTCVTGVKARKVAAVRSISTDSTKPCITLEA</sequence>
<feature type="transmembrane region" description="Helical" evidence="2">
    <location>
        <begin position="67"/>
        <end position="89"/>
    </location>
</feature>
<feature type="transmembrane region" description="Helical" evidence="2">
    <location>
        <begin position="244"/>
        <end position="267"/>
    </location>
</feature>
<dbReference type="PANTHER" id="PTHR12242">
    <property type="entry name" value="OS02G0130600 PROTEIN-RELATED"/>
    <property type="match status" value="1"/>
</dbReference>
<evidence type="ECO:0000256" key="2">
    <source>
        <dbReference type="SAM" id="Phobius"/>
    </source>
</evidence>
<feature type="transmembrane region" description="Helical" evidence="2">
    <location>
        <begin position="35"/>
        <end position="55"/>
    </location>
</feature>
<reference evidence="3" key="1">
    <citation type="submission" date="2022-01" db="EMBL/GenBank/DDBJ databases">
        <authorList>
            <person name="Braso-Vives M."/>
        </authorList>
    </citation>
    <scope>NUCLEOTIDE SEQUENCE</scope>
</reference>
<dbReference type="EMBL" id="OV696686">
    <property type="protein sequence ID" value="CAH1232241.1"/>
    <property type="molecule type" value="Genomic_DNA"/>
</dbReference>
<gene>
    <name evidence="3" type="primary">Hypp435</name>
    <name evidence="3" type="ORF">BLAG_LOCUS1462</name>
</gene>
<feature type="transmembrane region" description="Helical" evidence="2">
    <location>
        <begin position="148"/>
        <end position="169"/>
    </location>
</feature>
<dbReference type="InterPro" id="IPR049352">
    <property type="entry name" value="Rost"/>
</dbReference>
<protein>
    <submittedName>
        <fullName evidence="3">Hypp435 protein</fullName>
    </submittedName>
</protein>
<keyword evidence="4" id="KW-1185">Reference proteome</keyword>
<keyword evidence="2" id="KW-0812">Transmembrane</keyword>
<name>A0A8J9VZE7_BRALA</name>
<dbReference type="AlphaFoldDB" id="A0A8J9VZE7"/>